<dbReference type="KEGG" id="hgl:101724657"/>
<evidence type="ECO:0000256" key="19">
    <source>
        <dbReference type="PIRNR" id="PIRNR037595"/>
    </source>
</evidence>
<dbReference type="SUPFAM" id="SSF52058">
    <property type="entry name" value="L domain-like"/>
    <property type="match status" value="2"/>
</dbReference>
<keyword evidence="8 21" id="KW-0732">Signal</keyword>
<protein>
    <recommendedName>
        <fullName evidence="4 19">Toll-like receptor 2</fullName>
    </recommendedName>
</protein>
<dbReference type="PROSITE" id="PS50104">
    <property type="entry name" value="TIR"/>
    <property type="match status" value="1"/>
</dbReference>
<dbReference type="Pfam" id="PF13855">
    <property type="entry name" value="LRR_8"/>
    <property type="match status" value="2"/>
</dbReference>
<dbReference type="GO" id="GO:0002224">
    <property type="term" value="P:toll-like receptor signaling pathway"/>
    <property type="evidence" value="ECO:0007669"/>
    <property type="project" value="UniProtKB-UniRule"/>
</dbReference>
<dbReference type="InterPro" id="IPR032675">
    <property type="entry name" value="LRR_dom_sf"/>
</dbReference>
<dbReference type="GO" id="GO:0030670">
    <property type="term" value="C:phagocytic vesicle membrane"/>
    <property type="evidence" value="ECO:0007669"/>
    <property type="project" value="UniProtKB-SubCell"/>
</dbReference>
<evidence type="ECO:0000256" key="2">
    <source>
        <dbReference type="ARBA" id="ARBA00004596"/>
    </source>
</evidence>
<dbReference type="InterPro" id="IPR003591">
    <property type="entry name" value="Leu-rich_rpt_typical-subtyp"/>
</dbReference>
<dbReference type="GO" id="GO:0045121">
    <property type="term" value="C:membrane raft"/>
    <property type="evidence" value="ECO:0007669"/>
    <property type="project" value="UniProtKB-SubCell"/>
</dbReference>
<evidence type="ECO:0000256" key="18">
    <source>
        <dbReference type="ARBA" id="ARBA00023329"/>
    </source>
</evidence>
<dbReference type="Pfam" id="PF01463">
    <property type="entry name" value="LRRCT"/>
    <property type="match status" value="1"/>
</dbReference>
<dbReference type="FunFam" id="3.40.50.10140:FF:000001">
    <property type="entry name" value="Toll-like receptor 2"/>
    <property type="match status" value="1"/>
</dbReference>
<evidence type="ECO:0000256" key="17">
    <source>
        <dbReference type="ARBA" id="ARBA00023198"/>
    </source>
</evidence>
<evidence type="ECO:0000256" key="16">
    <source>
        <dbReference type="ARBA" id="ARBA00023180"/>
    </source>
</evidence>
<dbReference type="GeneID" id="101724657"/>
<keyword evidence="5 19" id="KW-0399">Innate immunity</keyword>
<evidence type="ECO:0000256" key="21">
    <source>
        <dbReference type="RuleBase" id="RU363040"/>
    </source>
</evidence>
<dbReference type="InterPro" id="IPR000483">
    <property type="entry name" value="Cys-rich_flank_reg_C"/>
</dbReference>
<dbReference type="Pfam" id="PF01582">
    <property type="entry name" value="TIR"/>
    <property type="match status" value="1"/>
</dbReference>
<feature type="signal peptide" evidence="21">
    <location>
        <begin position="1"/>
        <end position="20"/>
    </location>
</feature>
<dbReference type="InterPro" id="IPR035897">
    <property type="entry name" value="Toll_tir_struct_dom_sf"/>
</dbReference>
<dbReference type="InterPro" id="IPR001611">
    <property type="entry name" value="Leu-rich_rpt"/>
</dbReference>
<evidence type="ECO:0000256" key="20">
    <source>
        <dbReference type="PIRSR" id="PIRSR037595-2"/>
    </source>
</evidence>
<dbReference type="PANTHER" id="PTHR24365">
    <property type="entry name" value="TOLL-LIKE RECEPTOR"/>
    <property type="match status" value="1"/>
</dbReference>
<evidence type="ECO:0000256" key="13">
    <source>
        <dbReference type="ARBA" id="ARBA00023136"/>
    </source>
</evidence>
<dbReference type="SUPFAM" id="SSF52200">
    <property type="entry name" value="Toll/Interleukin receptor TIR domain"/>
    <property type="match status" value="1"/>
</dbReference>
<dbReference type="PANTHER" id="PTHR24365:SF17">
    <property type="entry name" value="TOLL-LIKE RECEPTOR 2"/>
    <property type="match status" value="1"/>
</dbReference>
<keyword evidence="18" id="KW-0968">Cytoplasmic vesicle</keyword>
<evidence type="ECO:0000256" key="6">
    <source>
        <dbReference type="ARBA" id="ARBA00022614"/>
    </source>
</evidence>
<keyword evidence="15 19" id="KW-0675">Receptor</keyword>
<dbReference type="Gene3D" id="3.40.50.10140">
    <property type="entry name" value="Toll/interleukin-1 receptor homology (TIR) domain"/>
    <property type="match status" value="1"/>
</dbReference>
<comment type="similarity">
    <text evidence="3 19 21">Belongs to the Toll-like receptor family.</text>
</comment>
<dbReference type="GO" id="GO:0042497">
    <property type="term" value="F:triacyl lipopeptide binding"/>
    <property type="evidence" value="ECO:0007669"/>
    <property type="project" value="TreeGrafter"/>
</dbReference>
<keyword evidence="7 21" id="KW-0812">Transmembrane</keyword>
<dbReference type="GO" id="GO:0032680">
    <property type="term" value="P:regulation of tumor necrosis factor production"/>
    <property type="evidence" value="ECO:0007669"/>
    <property type="project" value="UniProtKB-ARBA"/>
</dbReference>
<dbReference type="PRINTS" id="PR01537">
    <property type="entry name" value="INTRLKN1R1F"/>
</dbReference>
<evidence type="ECO:0000313" key="23">
    <source>
        <dbReference type="Proteomes" id="UP000694906"/>
    </source>
</evidence>
<dbReference type="SMART" id="SM00369">
    <property type="entry name" value="LRR_TYP"/>
    <property type="match status" value="5"/>
</dbReference>
<dbReference type="CTD" id="7097"/>
<feature type="chain" id="PRO_5044523257" description="Toll-like receptor 2" evidence="21">
    <location>
        <begin position="21"/>
        <end position="782"/>
    </location>
</feature>
<name>A0AAX6S3L5_HETGA</name>
<dbReference type="GO" id="GO:0005886">
    <property type="term" value="C:plasma membrane"/>
    <property type="evidence" value="ECO:0007669"/>
    <property type="project" value="TreeGrafter"/>
</dbReference>
<sequence>MSHALWTVWLLGVVISPSKEGPSGQASLSCDPAGVCDGRSRSFNSIPSGLSAAVKSLDLSNNRITCVSRSNLHRCVNLKALVLMSSGIHEIEEDAFLSLGSLEHLDLSKNHLSKLSSSWFRPLSSLKFLNLLGNPYQTLGEASLFSHLTNLRILRVGSDAFTRMQKIDFAGLTFLEELEIEASNLQSYEPQSLKSVQKISHLALHMRESLLLLEIFADILGSVEHMELSGTNLNTFRFSELPVSEANPSIKKFTFRNVKFADESFTDILKLSGYISELLEIEFEDCTYNGIGNFRTSGTEEMYLRKAETIIIRRLYIPNFYLFYDLSNIYLLTERFKRITLENSKVFLVPCSLSRHLKSLEYLDLSENLMVEENLGNSACEGGWPSLQTLVLRKNHFTSIEKTGQVLLTLQNLTSLDISKNSFHSMPEICQWPEKLSDLNLSSTQIHSLTSCIPQTLEILDVSNNDLSSLSLRLPQLKELYISRNKLKTLPEGSRLPVLQVLKISRNAINTLSKEELLSFQRLKALEAGGNSFICSCDFLAFTREQPGLPEVLSDWPAGYVCDSPSHVRGQRVRDTRLSAFECQRAMLVSVVCCALLLLLLLAGALCRRLHGLWYLKMMWAWLQAKRKPRGAPRGDLCYDAFVSYSERDACWVEDLLVRELEHCDPPLRLCLHKRDFVPGKWIIDNIIDCIEKSHKTVFVLSENFVKSEWCRYELDFSHSRLFDENNDAAILVLLEPIARQAVPQRFCKLRKIMNTRTYLEWPAEEARREGFWANLRTAIKA</sequence>
<proteinExistence type="inferred from homology"/>
<feature type="disulfide bond" evidence="20">
    <location>
        <begin position="351"/>
        <end position="380"/>
    </location>
</feature>
<evidence type="ECO:0000256" key="5">
    <source>
        <dbReference type="ARBA" id="ARBA00022588"/>
    </source>
</evidence>
<evidence type="ECO:0000256" key="10">
    <source>
        <dbReference type="ARBA" id="ARBA00022859"/>
    </source>
</evidence>
<evidence type="ECO:0000256" key="15">
    <source>
        <dbReference type="ARBA" id="ARBA00023170"/>
    </source>
</evidence>
<evidence type="ECO:0000256" key="4">
    <source>
        <dbReference type="ARBA" id="ARBA00017391"/>
    </source>
</evidence>
<dbReference type="SMART" id="SM00255">
    <property type="entry name" value="TIR"/>
    <property type="match status" value="1"/>
</dbReference>
<dbReference type="SMART" id="SM00082">
    <property type="entry name" value="LRRCT"/>
    <property type="match status" value="1"/>
</dbReference>
<dbReference type="SMART" id="SM00364">
    <property type="entry name" value="LRR_BAC"/>
    <property type="match status" value="5"/>
</dbReference>
<keyword evidence="10 19" id="KW-0391">Immunity</keyword>
<dbReference type="Proteomes" id="UP000694906">
    <property type="component" value="Unplaced"/>
</dbReference>
<evidence type="ECO:0000256" key="9">
    <source>
        <dbReference type="ARBA" id="ARBA00022737"/>
    </source>
</evidence>
<accession>A0AAX6S3L5</accession>
<dbReference type="InterPro" id="IPR017241">
    <property type="entry name" value="Toll-like_receptor"/>
</dbReference>
<dbReference type="GO" id="GO:0001819">
    <property type="term" value="P:positive regulation of cytokine production"/>
    <property type="evidence" value="ECO:0007669"/>
    <property type="project" value="UniProtKB-ARBA"/>
</dbReference>
<keyword evidence="12" id="KW-0520">NAD</keyword>
<dbReference type="InterPro" id="IPR000157">
    <property type="entry name" value="TIR_dom"/>
</dbReference>
<evidence type="ECO:0000256" key="11">
    <source>
        <dbReference type="ARBA" id="ARBA00022989"/>
    </source>
</evidence>
<dbReference type="PRINTS" id="PR00019">
    <property type="entry name" value="LEURICHRPT"/>
</dbReference>
<keyword evidence="14 20" id="KW-1015">Disulfide bond</keyword>
<feature type="disulfide bond" evidence="20">
    <location>
        <begin position="30"/>
        <end position="36"/>
    </location>
</feature>
<dbReference type="Gene3D" id="3.80.10.10">
    <property type="entry name" value="Ribonuclease Inhibitor"/>
    <property type="match status" value="1"/>
</dbReference>
<keyword evidence="16" id="KW-0325">Glycoprotein</keyword>
<evidence type="ECO:0000256" key="8">
    <source>
        <dbReference type="ARBA" id="ARBA00022729"/>
    </source>
</evidence>
<organism evidence="23 25">
    <name type="scientific">Heterocephalus glaber</name>
    <name type="common">Naked mole rat</name>
    <dbReference type="NCBI Taxonomy" id="10181"/>
    <lineage>
        <taxon>Eukaryota</taxon>
        <taxon>Metazoa</taxon>
        <taxon>Chordata</taxon>
        <taxon>Craniata</taxon>
        <taxon>Vertebrata</taxon>
        <taxon>Euteleostomi</taxon>
        <taxon>Mammalia</taxon>
        <taxon>Eutheria</taxon>
        <taxon>Euarchontoglires</taxon>
        <taxon>Glires</taxon>
        <taxon>Rodentia</taxon>
        <taxon>Hystricomorpha</taxon>
        <taxon>Bathyergidae</taxon>
        <taxon>Heterocephalus</taxon>
    </lineage>
</organism>
<evidence type="ECO:0000259" key="22">
    <source>
        <dbReference type="PROSITE" id="PS50104"/>
    </source>
</evidence>
<keyword evidence="23" id="KW-1185">Reference proteome</keyword>
<dbReference type="AlphaFoldDB" id="A0AAX6S3L5"/>
<dbReference type="GO" id="GO:0043235">
    <property type="term" value="C:receptor complex"/>
    <property type="evidence" value="ECO:0007669"/>
    <property type="project" value="TreeGrafter"/>
</dbReference>
<comment type="subcellular location">
    <subcellularLocation>
        <location evidence="2">Cytoplasmic vesicle</location>
        <location evidence="2">Phagosome membrane</location>
        <topology evidence="2">Single-pass type I membrane protein</topology>
    </subcellularLocation>
    <subcellularLocation>
        <location evidence="1">Membrane raft</location>
    </subcellularLocation>
    <subcellularLocation>
        <location evidence="21">Membrane</location>
        <topology evidence="21">Single-pass type I membrane protein</topology>
    </subcellularLocation>
</comment>
<feature type="disulfide bond" evidence="20">
    <location>
        <begin position="430"/>
        <end position="452"/>
    </location>
</feature>
<keyword evidence="17 19" id="KW-0395">Inflammatory response</keyword>
<keyword evidence="11 21" id="KW-1133">Transmembrane helix</keyword>
<evidence type="ECO:0000313" key="25">
    <source>
        <dbReference type="RefSeq" id="XP_021103532.1"/>
    </source>
</evidence>
<evidence type="ECO:0000256" key="7">
    <source>
        <dbReference type="ARBA" id="ARBA00022692"/>
    </source>
</evidence>
<keyword evidence="6" id="KW-0433">Leucine-rich repeat</keyword>
<dbReference type="GO" id="GO:0004888">
    <property type="term" value="F:transmembrane signaling receptor activity"/>
    <property type="evidence" value="ECO:0007669"/>
    <property type="project" value="InterPro"/>
</dbReference>
<feature type="transmembrane region" description="Helical" evidence="21">
    <location>
        <begin position="586"/>
        <end position="607"/>
    </location>
</feature>
<dbReference type="RefSeq" id="XP_021103532.1">
    <property type="nucleotide sequence ID" value="XM_021247873.1"/>
</dbReference>
<keyword evidence="13 21" id="KW-0472">Membrane</keyword>
<reference evidence="24 25" key="1">
    <citation type="submission" date="2025-04" db="UniProtKB">
        <authorList>
            <consortium name="RefSeq"/>
        </authorList>
    </citation>
    <scope>IDENTIFICATION</scope>
</reference>
<dbReference type="FunFam" id="3.80.10.10:FF:000046">
    <property type="entry name" value="Toll-like receptor 2"/>
    <property type="match status" value="1"/>
</dbReference>
<keyword evidence="9" id="KW-0677">Repeat</keyword>
<feature type="domain" description="TIR" evidence="22">
    <location>
        <begin position="637"/>
        <end position="780"/>
    </location>
</feature>
<dbReference type="PROSITE" id="PS51450">
    <property type="entry name" value="LRR"/>
    <property type="match status" value="2"/>
</dbReference>
<gene>
    <name evidence="24 25" type="primary">Tlr2</name>
</gene>
<evidence type="ECO:0000256" key="3">
    <source>
        <dbReference type="ARBA" id="ARBA00009634"/>
    </source>
</evidence>
<dbReference type="PIRSF" id="PIRSF037595">
    <property type="entry name" value="Toll-like_receptor"/>
    <property type="match status" value="1"/>
</dbReference>
<dbReference type="GO" id="GO:0006954">
    <property type="term" value="P:inflammatory response"/>
    <property type="evidence" value="ECO:0007669"/>
    <property type="project" value="UniProtKB-UniRule"/>
</dbReference>
<evidence type="ECO:0000256" key="14">
    <source>
        <dbReference type="ARBA" id="ARBA00023157"/>
    </source>
</evidence>
<dbReference type="RefSeq" id="XP_004869264.1">
    <property type="nucleotide sequence ID" value="XM_004869207.2"/>
</dbReference>
<dbReference type="GO" id="GO:0045087">
    <property type="term" value="P:innate immune response"/>
    <property type="evidence" value="ECO:0007669"/>
    <property type="project" value="UniProtKB-UniRule"/>
</dbReference>
<evidence type="ECO:0000313" key="24">
    <source>
        <dbReference type="RefSeq" id="XP_004869264.1"/>
    </source>
</evidence>
<comment type="function">
    <text evidence="19">Cooperates with LY96 to mediate the innate immune response to bacterial lipoproteins and other microbial cell wall components. Cooperates with TLR1 or TLR6 to mediate the innate immune response to bacterial lipoproteins or lipopeptides. Acts via MYD88 and TRAF6, leading to NF-kappa-B activation, cytokine secretion and the inflammatory response.</text>
</comment>
<evidence type="ECO:0000256" key="12">
    <source>
        <dbReference type="ARBA" id="ARBA00023027"/>
    </source>
</evidence>
<evidence type="ECO:0000256" key="1">
    <source>
        <dbReference type="ARBA" id="ARBA00004285"/>
    </source>
</evidence>